<dbReference type="Pfam" id="PF00096">
    <property type="entry name" value="zf-C2H2"/>
    <property type="match status" value="11"/>
</dbReference>
<evidence type="ECO:0000313" key="11">
    <source>
        <dbReference type="RefSeq" id="XP_032808648.1"/>
    </source>
</evidence>
<dbReference type="SUPFAM" id="SSF57667">
    <property type="entry name" value="beta-beta-alpha zinc fingers"/>
    <property type="match status" value="8"/>
</dbReference>
<protein>
    <submittedName>
        <fullName evidence="11">Uncharacterized protein LOC116941572</fullName>
    </submittedName>
</protein>
<dbReference type="PROSITE" id="PS50157">
    <property type="entry name" value="ZINC_FINGER_C2H2_2"/>
    <property type="match status" value="13"/>
</dbReference>
<dbReference type="SMART" id="SM00355">
    <property type="entry name" value="ZnF_C2H2"/>
    <property type="match status" value="13"/>
</dbReference>
<dbReference type="FunFam" id="3.30.160.60:FF:000624">
    <property type="entry name" value="zinc finger protein 697"/>
    <property type="match status" value="1"/>
</dbReference>
<dbReference type="Proteomes" id="UP001318040">
    <property type="component" value="Chromosome 1"/>
</dbReference>
<dbReference type="FunFam" id="3.30.160.60:FF:000688">
    <property type="entry name" value="zinc finger protein 197 isoform X1"/>
    <property type="match status" value="1"/>
</dbReference>
<evidence type="ECO:0000256" key="5">
    <source>
        <dbReference type="ARBA" id="ARBA00022833"/>
    </source>
</evidence>
<feature type="domain" description="C2H2-type" evidence="9">
    <location>
        <begin position="1355"/>
        <end position="1382"/>
    </location>
</feature>
<gene>
    <name evidence="11" type="primary">LOC116941572</name>
</gene>
<organism evidence="10 11">
    <name type="scientific">Petromyzon marinus</name>
    <name type="common">Sea lamprey</name>
    <dbReference type="NCBI Taxonomy" id="7757"/>
    <lineage>
        <taxon>Eukaryota</taxon>
        <taxon>Metazoa</taxon>
        <taxon>Chordata</taxon>
        <taxon>Craniata</taxon>
        <taxon>Vertebrata</taxon>
        <taxon>Cyclostomata</taxon>
        <taxon>Hyperoartia</taxon>
        <taxon>Petromyzontiformes</taxon>
        <taxon>Petromyzontidae</taxon>
        <taxon>Petromyzon</taxon>
    </lineage>
</organism>
<reference evidence="11" key="1">
    <citation type="submission" date="2025-08" db="UniProtKB">
        <authorList>
            <consortium name="RefSeq"/>
        </authorList>
    </citation>
    <scope>IDENTIFICATION</scope>
    <source>
        <tissue evidence="11">Sperm</tissue>
    </source>
</reference>
<dbReference type="FunFam" id="3.30.160.60:FF:000065">
    <property type="entry name" value="B-cell CLL/lymphoma 6, member B"/>
    <property type="match status" value="2"/>
</dbReference>
<feature type="domain" description="C2H2-type" evidence="9">
    <location>
        <begin position="1439"/>
        <end position="1466"/>
    </location>
</feature>
<dbReference type="FunFam" id="3.30.160.60:FF:000072">
    <property type="entry name" value="zinc finger protein 143 isoform X1"/>
    <property type="match status" value="1"/>
</dbReference>
<dbReference type="GO" id="GO:0008270">
    <property type="term" value="F:zinc ion binding"/>
    <property type="evidence" value="ECO:0007669"/>
    <property type="project" value="UniProtKB-KW"/>
</dbReference>
<dbReference type="PANTHER" id="PTHR23234">
    <property type="entry name" value="ZNF44 PROTEIN"/>
    <property type="match status" value="1"/>
</dbReference>
<evidence type="ECO:0000256" key="1">
    <source>
        <dbReference type="ARBA" id="ARBA00004123"/>
    </source>
</evidence>
<keyword evidence="5" id="KW-0862">Zinc</keyword>
<feature type="domain" description="C2H2-type" evidence="9">
    <location>
        <begin position="496"/>
        <end position="519"/>
    </location>
</feature>
<evidence type="ECO:0000256" key="6">
    <source>
        <dbReference type="ARBA" id="ARBA00023242"/>
    </source>
</evidence>
<feature type="domain" description="C2H2-type" evidence="9">
    <location>
        <begin position="468"/>
        <end position="495"/>
    </location>
</feature>
<evidence type="ECO:0000313" key="10">
    <source>
        <dbReference type="Proteomes" id="UP001318040"/>
    </source>
</evidence>
<dbReference type="PANTHER" id="PTHR23234:SF10">
    <property type="entry name" value="RIKEN CDNA 6720489N17 GENE-RELATED"/>
    <property type="match status" value="1"/>
</dbReference>
<dbReference type="InterPro" id="IPR050758">
    <property type="entry name" value="Znf_C2H2-type"/>
</dbReference>
<accession>A0AAJ7SZS1</accession>
<feature type="domain" description="C2H2-type" evidence="9">
    <location>
        <begin position="412"/>
        <end position="439"/>
    </location>
</feature>
<feature type="domain" description="C2H2-type" evidence="9">
    <location>
        <begin position="1327"/>
        <end position="1354"/>
    </location>
</feature>
<evidence type="ECO:0000256" key="8">
    <source>
        <dbReference type="SAM" id="MobiDB-lite"/>
    </source>
</evidence>
<evidence type="ECO:0000256" key="4">
    <source>
        <dbReference type="ARBA" id="ARBA00022771"/>
    </source>
</evidence>
<dbReference type="InterPro" id="IPR013087">
    <property type="entry name" value="Znf_C2H2_type"/>
</dbReference>
<dbReference type="FunFam" id="3.30.160.60:FF:000557">
    <property type="entry name" value="zinc finger and SCAN domain-containing protein 29"/>
    <property type="match status" value="1"/>
</dbReference>
<dbReference type="GO" id="GO:0005634">
    <property type="term" value="C:nucleus"/>
    <property type="evidence" value="ECO:0007669"/>
    <property type="project" value="UniProtKB-SubCell"/>
</dbReference>
<evidence type="ECO:0000256" key="3">
    <source>
        <dbReference type="ARBA" id="ARBA00022737"/>
    </source>
</evidence>
<sequence>MACAAVLEPSGDFPAWLEAQGVNAEVARAMDSELGIRDYGVLRACVGDGLVRAELLSTARDRLPFGFYAVLRQVVKALQGAEPHDAGTPHWDDAAASSPGDVTLGGLVDVLLALFSGLSRELLMSVRRLGVMDGPEMGVGVSSPPCAGVEHQDLIADEEELPSEEKSQFSNRDCPMEFRNSQVQTSVTGGGGDSEQPLDEGGNSPSTEANFSPVWQEVKVESCDGEELPCQDKFFLEEEVPLMTPAWMQRQAVATVAQARRVGNDVKKHSPRLVATVAAAATMANGEEHFPFAFERSLSLGRTNQSYTRGGGGGGGLLGLGSPPGFLIENVASMRAAAAAPPDRTAKGSGYAQYQRHAVHGRHEAEGNATVSSTRVYPAARGDAAGDDDAVAAAAAAAAPETMAPPEESRPYQCRQCGRQFARSDALRKHMRMHTGEKPYRCDVCLRPFAHYSNFKRHLRLHTGEKPYSCDVCGRAFSQCSSLKDHRHMHTGEKPYRCEVCDLHFSHRSILWSHRRTHAEMACAVATPVLEPSGDFPAWLEAQGVNAEVARAMDSELGIRDYGVLRACVGDGLVRAELLAAARDRLPFGFYAVLRQVVKALQGAEPHDAGTARWDDASSPGDVTLGGLVEVLLALFSGLSRELLITVRRLGAMDGTGVYNEGSSMLSTEIESQDFMPEDAFPPEERNEYSSHAHGDMEFKNSEAGTSVLGDEEEDCERPVGEGVEERSPLEVALRPPVAWRVIKMEACDNKDAKRLPGKKEEDQSGLIIGNVTSLKAVEQLYPRPEFSRNAQWSQQFLASGVARGIGGNIGGNVARGPVAFSVDANSMRLPRPPNATGCVSEQSLASWRAIMHSAAAASATTVPNGDKGQHGQYVCELCQRRFVRSDYLQKHMYTHTGEKPYHCNVCGRGFSQRTNCQRHQGQHLKAKWMACVVATPVLEPSGDFPAWLEAQGVNEEVAQAMDSELGIRDYGVLRACVGDGLVRAELLATARDRLPFGFYAVLRQVVKALQGAEPHDGSGTPRWDDAAASSPGDVTLGGLVDVLLALFTGLSRELMLSVQRLGAIEGPRTCSEASFPPATDGKPEIVIKVEEEYCRGCDSPAAESSFIPFQTSGEMKLEACDSEDKGSPEEDPGIFIQAVTSLYERVGLPCTAKPGPPSSPQQDAAVELKREISTVPFKHTSPAVAEGSTSSIRGTPLPRLNTLSQNNEEQQQWNERSLSLAHGTIGPCFPKLSNARFVLNKRTVTPYRCEQCGRGFSQSGSLERHRLTHATGNLHGRTFRSRCRKTRARGMGDLCQSAHAQESPCDKSESWSSQLREHLHTGEKPYRCEACGQAFMRAFSLKNHLRVHTGEKPYRCGVCGKTFSQPATMKRHQHVHTGEKPYRCDACGKTFSHTATLKRHQGIHTGERPYVCEVCNRSFARDTTLKSHRRVHTGEKPFRCEVCDRAFSHPTTLKNHQYVHMQGKQHQCDVCGKAFSRATTLRKHEQTHGLPPGQMAQIAAAPECSGLTT</sequence>
<proteinExistence type="predicted"/>
<dbReference type="FunFam" id="3.30.160.60:FF:000100">
    <property type="entry name" value="Zinc finger 45-like"/>
    <property type="match status" value="1"/>
</dbReference>
<evidence type="ECO:0000259" key="9">
    <source>
        <dbReference type="PROSITE" id="PS50157"/>
    </source>
</evidence>
<feature type="domain" description="C2H2-type" evidence="9">
    <location>
        <begin position="1411"/>
        <end position="1438"/>
    </location>
</feature>
<dbReference type="FunFam" id="3.30.160.60:FF:000478">
    <property type="entry name" value="Zinc finger protein 133"/>
    <property type="match status" value="1"/>
</dbReference>
<feature type="domain" description="C2H2-type" evidence="9">
    <location>
        <begin position="1248"/>
        <end position="1271"/>
    </location>
</feature>
<dbReference type="FunFam" id="3.30.160.60:FF:000882">
    <property type="entry name" value="Predicted gene, 21060"/>
    <property type="match status" value="1"/>
</dbReference>
<feature type="domain" description="C2H2-type" evidence="9">
    <location>
        <begin position="440"/>
        <end position="467"/>
    </location>
</feature>
<keyword evidence="2" id="KW-0479">Metal-binding</keyword>
<dbReference type="FunFam" id="3.30.160.60:FF:002343">
    <property type="entry name" value="Zinc finger protein 33A"/>
    <property type="match status" value="2"/>
</dbReference>
<dbReference type="InterPro" id="IPR036236">
    <property type="entry name" value="Znf_C2H2_sf"/>
</dbReference>
<dbReference type="FunFam" id="3.30.160.60:FF:002090">
    <property type="entry name" value="Zinc finger protein 473"/>
    <property type="match status" value="1"/>
</dbReference>
<feature type="region of interest" description="Disordered" evidence="8">
    <location>
        <begin position="157"/>
        <end position="210"/>
    </location>
</feature>
<dbReference type="RefSeq" id="XP_032808648.1">
    <property type="nucleotide sequence ID" value="XM_032952757.1"/>
</dbReference>
<keyword evidence="4 7" id="KW-0863">Zinc-finger</keyword>
<dbReference type="KEGG" id="pmrn:116941572"/>
<dbReference type="FunFam" id="3.30.160.60:FF:000446">
    <property type="entry name" value="Zinc finger protein"/>
    <property type="match status" value="1"/>
</dbReference>
<keyword evidence="6" id="KW-0539">Nucleus</keyword>
<name>A0AAJ7SZS1_PETMA</name>
<comment type="subcellular location">
    <subcellularLocation>
        <location evidence="1">Nucleus</location>
    </subcellularLocation>
</comment>
<feature type="domain" description="C2H2-type" evidence="9">
    <location>
        <begin position="1383"/>
        <end position="1410"/>
    </location>
</feature>
<keyword evidence="3" id="KW-0677">Repeat</keyword>
<evidence type="ECO:0000256" key="2">
    <source>
        <dbReference type="ARBA" id="ARBA00022723"/>
    </source>
</evidence>
<feature type="domain" description="C2H2-type" evidence="9">
    <location>
        <begin position="902"/>
        <end position="929"/>
    </location>
</feature>
<evidence type="ECO:0000256" key="7">
    <source>
        <dbReference type="PROSITE-ProRule" id="PRU00042"/>
    </source>
</evidence>
<feature type="domain" description="C2H2-type" evidence="9">
    <location>
        <begin position="874"/>
        <end position="901"/>
    </location>
</feature>
<feature type="domain" description="C2H2-type" evidence="9">
    <location>
        <begin position="1467"/>
        <end position="1489"/>
    </location>
</feature>
<dbReference type="Gene3D" id="3.30.160.60">
    <property type="entry name" value="Classic Zinc Finger"/>
    <property type="match status" value="13"/>
</dbReference>
<dbReference type="PROSITE" id="PS00028">
    <property type="entry name" value="ZINC_FINGER_C2H2_1"/>
    <property type="match status" value="13"/>
</dbReference>
<keyword evidence="10" id="KW-1185">Reference proteome</keyword>